<feature type="compositionally biased region" description="Polar residues" evidence="1">
    <location>
        <begin position="258"/>
        <end position="272"/>
    </location>
</feature>
<proteinExistence type="predicted"/>
<name>A0ABQ7GD84_DUNSA</name>
<keyword evidence="3" id="KW-1185">Reference proteome</keyword>
<dbReference type="EMBL" id="MU069864">
    <property type="protein sequence ID" value="KAF5832569.1"/>
    <property type="molecule type" value="Genomic_DNA"/>
</dbReference>
<gene>
    <name evidence="2" type="ORF">DUNSADRAFT_11499</name>
</gene>
<evidence type="ECO:0000313" key="2">
    <source>
        <dbReference type="EMBL" id="KAF5832569.1"/>
    </source>
</evidence>
<organism evidence="2 3">
    <name type="scientific">Dunaliella salina</name>
    <name type="common">Green alga</name>
    <name type="synonym">Protococcus salinus</name>
    <dbReference type="NCBI Taxonomy" id="3046"/>
    <lineage>
        <taxon>Eukaryota</taxon>
        <taxon>Viridiplantae</taxon>
        <taxon>Chlorophyta</taxon>
        <taxon>core chlorophytes</taxon>
        <taxon>Chlorophyceae</taxon>
        <taxon>CS clade</taxon>
        <taxon>Chlamydomonadales</taxon>
        <taxon>Dunaliellaceae</taxon>
        <taxon>Dunaliella</taxon>
    </lineage>
</organism>
<feature type="region of interest" description="Disordered" evidence="1">
    <location>
        <begin position="95"/>
        <end position="272"/>
    </location>
</feature>
<evidence type="ECO:0000256" key="1">
    <source>
        <dbReference type="SAM" id="MobiDB-lite"/>
    </source>
</evidence>
<dbReference type="Proteomes" id="UP000815325">
    <property type="component" value="Unassembled WGS sequence"/>
</dbReference>
<reference evidence="2" key="1">
    <citation type="submission" date="2017-08" db="EMBL/GenBank/DDBJ databases">
        <authorList>
            <person name="Polle J.E."/>
            <person name="Barry K."/>
            <person name="Cushman J."/>
            <person name="Schmutz J."/>
            <person name="Tran D."/>
            <person name="Hathwaick L.T."/>
            <person name="Yim W.C."/>
            <person name="Jenkins J."/>
            <person name="Mckie-Krisberg Z.M."/>
            <person name="Prochnik S."/>
            <person name="Lindquist E."/>
            <person name="Dockter R.B."/>
            <person name="Adam C."/>
            <person name="Molina H."/>
            <person name="Bunkerborg J."/>
            <person name="Jin E."/>
            <person name="Buchheim M."/>
            <person name="Magnuson J."/>
        </authorList>
    </citation>
    <scope>NUCLEOTIDE SEQUENCE</scope>
    <source>
        <strain evidence="2">CCAP 19/18</strain>
    </source>
</reference>
<accession>A0ABQ7GD84</accession>
<feature type="compositionally biased region" description="Basic and acidic residues" evidence="1">
    <location>
        <begin position="160"/>
        <end position="178"/>
    </location>
</feature>
<protein>
    <submittedName>
        <fullName evidence="2">Uncharacterized protein</fullName>
    </submittedName>
</protein>
<comment type="caution">
    <text evidence="2">The sequence shown here is derived from an EMBL/GenBank/DDBJ whole genome shotgun (WGS) entry which is preliminary data.</text>
</comment>
<feature type="compositionally biased region" description="Low complexity" evidence="1">
    <location>
        <begin position="142"/>
        <end position="152"/>
    </location>
</feature>
<feature type="non-terminal residue" evidence="2">
    <location>
        <position position="1"/>
    </location>
</feature>
<sequence>AFGIHALTTSALLAVHKGACKLICSFQSANQQQLEQEHLQQLLQHDEGGASDGKRSMETVCTPWSTQINRHPVSTKVLGHLLAFLSLGCTTLHAVSPRPRGMQAGRAGYKDHDSSEVVEEQQQAQAGHAHTNTGSQQERLEQQQQQQQQQHEQQAKKACTKTEAHQEPLKRQQEKQQQRAEACTEPSVHRWLSERQQQQQQQAKACTKPKVPHEPWEQQLHSTGAPGEGSSATEQLQGLREPLKHTQWSASERDAGTSPGQTDSLYSQLQGTSTGSSADNLCSHARARQTSSIFSTTSSVHASLGSADVIAAHHSIRGVHQAATVWTPAVRKALSTAAHDLARARKERPCTSNVGANSTPLRNLQEACRIVLKLHGPTRLDQLPKPWPEQFQHRLQRYSLLAPAVRSGCVVISYDAVPRTSASTTLEGMREAVQVEAKKWAQEHGLPEA</sequence>
<feature type="non-terminal residue" evidence="2">
    <location>
        <position position="449"/>
    </location>
</feature>
<evidence type="ECO:0000313" key="3">
    <source>
        <dbReference type="Proteomes" id="UP000815325"/>
    </source>
</evidence>